<keyword evidence="6" id="KW-1185">Reference proteome</keyword>
<dbReference type="SUPFAM" id="SSF52058">
    <property type="entry name" value="L domain-like"/>
    <property type="match status" value="1"/>
</dbReference>
<dbReference type="PANTHER" id="PTHR24366:SF96">
    <property type="entry name" value="LEUCINE RICH REPEAT CONTAINING 53"/>
    <property type="match status" value="1"/>
</dbReference>
<keyword evidence="1" id="KW-0433">Leucine-rich repeat</keyword>
<keyword evidence="3" id="KW-1133">Transmembrane helix</keyword>
<feature type="transmembrane region" description="Helical" evidence="3">
    <location>
        <begin position="305"/>
        <end position="329"/>
    </location>
</feature>
<name>A0A814QLG8_9BILA</name>
<sequence>MQNIILDLSYNYLTTIPCDLLQINTIITLNLANNHFQHIEEERTKNCFPLSNIQTLILRNNYLTLDKQINENSMLISSSKLLNLDISYNKLTQLPRTFLSKLRKLRTIDISGQTNLLTQQNYQWLLSFPVRNQLSLIICDSSYELPIYLFENLFEYSKLLSIELNNDINCDCAYNILPLDKIRFNNTCNRQQKPVCNSLSSKFEQNQSLNKLNMKKYTTQCIKEYQSFSNERETVRQDIRSSNINQQLVTTTESLSSTILTNSIRNTVITTFIETSQNIYDDINIANEMFMTTTIKVDKQMKKSLSVGLIVFIIPMFLILLIGCVWFTYKGYVNKLLNIGRSKINTRNNYQINNDNNNKQSQITKIADDCLNENSKMTVENEYFCNTNAIDMNQIRFDNNSGRSNNMINETLHSNISSYSFHQHHHRSSLTIPSTSNNSFHTIHDDKEQQNNNHYSIAHETYENEQSSIKSFFNLKNNNRRLVKSSLLTDDGISNQLSRTNNTTTTRKTYSNDSLTVSLLSYATISVSSGNFSRSFSSTS</sequence>
<evidence type="ECO:0000256" key="3">
    <source>
        <dbReference type="SAM" id="Phobius"/>
    </source>
</evidence>
<evidence type="ECO:0000256" key="2">
    <source>
        <dbReference type="ARBA" id="ARBA00022737"/>
    </source>
</evidence>
<dbReference type="Proteomes" id="UP000663829">
    <property type="component" value="Unassembled WGS sequence"/>
</dbReference>
<reference evidence="4" key="1">
    <citation type="submission" date="2021-02" db="EMBL/GenBank/DDBJ databases">
        <authorList>
            <person name="Nowell W R."/>
        </authorList>
    </citation>
    <scope>NUCLEOTIDE SEQUENCE</scope>
</reference>
<dbReference type="AlphaFoldDB" id="A0A814QLG8"/>
<comment type="caution">
    <text evidence="4">The sequence shown here is derived from an EMBL/GenBank/DDBJ whole genome shotgun (WGS) entry which is preliminary data.</text>
</comment>
<dbReference type="Proteomes" id="UP000681722">
    <property type="component" value="Unassembled WGS sequence"/>
</dbReference>
<evidence type="ECO:0000256" key="1">
    <source>
        <dbReference type="ARBA" id="ARBA00022614"/>
    </source>
</evidence>
<evidence type="ECO:0000313" key="6">
    <source>
        <dbReference type="Proteomes" id="UP000663829"/>
    </source>
</evidence>
<dbReference type="EMBL" id="CAJOBC010006029">
    <property type="protein sequence ID" value="CAF3884224.1"/>
    <property type="molecule type" value="Genomic_DNA"/>
</dbReference>
<gene>
    <name evidence="4" type="ORF">GPM918_LOCUS19673</name>
    <name evidence="5" type="ORF">SRO942_LOCUS19670</name>
</gene>
<keyword evidence="3" id="KW-0812">Transmembrane</keyword>
<dbReference type="PANTHER" id="PTHR24366">
    <property type="entry name" value="IG(IMMUNOGLOBULIN) AND LRR(LEUCINE RICH REPEAT) DOMAINS"/>
    <property type="match status" value="1"/>
</dbReference>
<dbReference type="InterPro" id="IPR032675">
    <property type="entry name" value="LRR_dom_sf"/>
</dbReference>
<dbReference type="EMBL" id="CAJNOQ010006029">
    <property type="protein sequence ID" value="CAF1120637.1"/>
    <property type="molecule type" value="Genomic_DNA"/>
</dbReference>
<protein>
    <submittedName>
        <fullName evidence="4">Uncharacterized protein</fullName>
    </submittedName>
</protein>
<keyword evidence="2" id="KW-0677">Repeat</keyword>
<dbReference type="OrthoDB" id="1055097at2759"/>
<accession>A0A814QLG8</accession>
<proteinExistence type="predicted"/>
<dbReference type="Gene3D" id="3.80.10.10">
    <property type="entry name" value="Ribonuclease Inhibitor"/>
    <property type="match status" value="1"/>
</dbReference>
<evidence type="ECO:0000313" key="4">
    <source>
        <dbReference type="EMBL" id="CAF1120637.1"/>
    </source>
</evidence>
<evidence type="ECO:0000313" key="5">
    <source>
        <dbReference type="EMBL" id="CAF3884224.1"/>
    </source>
</evidence>
<organism evidence="4 6">
    <name type="scientific">Didymodactylos carnosus</name>
    <dbReference type="NCBI Taxonomy" id="1234261"/>
    <lineage>
        <taxon>Eukaryota</taxon>
        <taxon>Metazoa</taxon>
        <taxon>Spiralia</taxon>
        <taxon>Gnathifera</taxon>
        <taxon>Rotifera</taxon>
        <taxon>Eurotatoria</taxon>
        <taxon>Bdelloidea</taxon>
        <taxon>Philodinida</taxon>
        <taxon>Philodinidae</taxon>
        <taxon>Didymodactylos</taxon>
    </lineage>
</organism>
<keyword evidence="3" id="KW-0472">Membrane</keyword>